<accession>A0A2N5TVM0</accession>
<sequence>MALALLTGLQPANRPTSAFPGPNLPAPAHGSQTLLPSSRQPLSTLPRKSPHDHQHVQCHAPEVLHPTQHGFQMRAQQKSQQLFQLQQMQPKQQQLQENRKIQAQQHAASQRSQNGLGMTSQLAPGLLPAASIELVPRAHDGCREIQPDFSQIISQQQPSNQLSLNLSSHSDCSRGHAEDAFDLTMFVNKIHLVGLELVILLHPLVSCPIFLPIVKDAVQILRDSIGVALHSLAVLINPSGASSDTTSSASEEQMPELTPIQLSKLLFIIISDTPITFTEEGKETKLLWTPTVQPATVQAIVSWVGQELISQIANHQIL</sequence>
<comment type="caution">
    <text evidence="2">The sequence shown here is derived from an EMBL/GenBank/DDBJ whole genome shotgun (WGS) entry which is preliminary data.</text>
</comment>
<feature type="compositionally biased region" description="Low complexity" evidence="1">
    <location>
        <begin position="86"/>
        <end position="113"/>
    </location>
</feature>
<dbReference type="AlphaFoldDB" id="A0A2N5TVM0"/>
<gene>
    <name evidence="2" type="ORF">PCANC_22673</name>
</gene>
<evidence type="ECO:0000313" key="3">
    <source>
        <dbReference type="Proteomes" id="UP000235388"/>
    </source>
</evidence>
<keyword evidence="3" id="KW-1185">Reference proteome</keyword>
<feature type="region of interest" description="Disordered" evidence="1">
    <location>
        <begin position="86"/>
        <end position="120"/>
    </location>
</feature>
<proteinExistence type="predicted"/>
<dbReference type="EMBL" id="PGCJ01000407">
    <property type="protein sequence ID" value="PLW29530.1"/>
    <property type="molecule type" value="Genomic_DNA"/>
</dbReference>
<organism evidence="2 3">
    <name type="scientific">Puccinia coronata f. sp. avenae</name>
    <dbReference type="NCBI Taxonomy" id="200324"/>
    <lineage>
        <taxon>Eukaryota</taxon>
        <taxon>Fungi</taxon>
        <taxon>Dikarya</taxon>
        <taxon>Basidiomycota</taxon>
        <taxon>Pucciniomycotina</taxon>
        <taxon>Pucciniomycetes</taxon>
        <taxon>Pucciniales</taxon>
        <taxon>Pucciniaceae</taxon>
        <taxon>Puccinia</taxon>
    </lineage>
</organism>
<name>A0A2N5TVM0_9BASI</name>
<protein>
    <submittedName>
        <fullName evidence="2">Uncharacterized protein</fullName>
    </submittedName>
</protein>
<feature type="compositionally biased region" description="Polar residues" evidence="1">
    <location>
        <begin position="30"/>
        <end position="43"/>
    </location>
</feature>
<reference evidence="2 3" key="1">
    <citation type="submission" date="2017-11" db="EMBL/GenBank/DDBJ databases">
        <title>De novo assembly and phasing of dikaryotic genomes from two isolates of Puccinia coronata f. sp. avenae, the causal agent of oat crown rust.</title>
        <authorList>
            <person name="Miller M.E."/>
            <person name="Zhang Y."/>
            <person name="Omidvar V."/>
            <person name="Sperschneider J."/>
            <person name="Schwessinger B."/>
            <person name="Raley C."/>
            <person name="Palmer J.M."/>
            <person name="Garnica D."/>
            <person name="Upadhyaya N."/>
            <person name="Rathjen J."/>
            <person name="Taylor J.M."/>
            <person name="Park R.F."/>
            <person name="Dodds P.N."/>
            <person name="Hirsch C.D."/>
            <person name="Kianian S.F."/>
            <person name="Figueroa M."/>
        </authorList>
    </citation>
    <scope>NUCLEOTIDE SEQUENCE [LARGE SCALE GENOMIC DNA]</scope>
    <source>
        <strain evidence="2">12NC29</strain>
    </source>
</reference>
<evidence type="ECO:0000313" key="2">
    <source>
        <dbReference type="EMBL" id="PLW29530.1"/>
    </source>
</evidence>
<feature type="region of interest" description="Disordered" evidence="1">
    <location>
        <begin position="1"/>
        <end position="56"/>
    </location>
</feature>
<evidence type="ECO:0000256" key="1">
    <source>
        <dbReference type="SAM" id="MobiDB-lite"/>
    </source>
</evidence>
<dbReference type="STRING" id="200324.A0A2N5TVM0"/>
<dbReference type="Proteomes" id="UP000235388">
    <property type="component" value="Unassembled WGS sequence"/>
</dbReference>